<dbReference type="EMBL" id="JAQQXT010000019">
    <property type="protein sequence ID" value="MDC8774271.1"/>
    <property type="molecule type" value="Genomic_DNA"/>
</dbReference>
<accession>A0ABT5KN42</accession>
<feature type="transmembrane region" description="Helical" evidence="1">
    <location>
        <begin position="12"/>
        <end position="32"/>
    </location>
</feature>
<feature type="transmembrane region" description="Helical" evidence="1">
    <location>
        <begin position="85"/>
        <end position="110"/>
    </location>
</feature>
<dbReference type="InterPro" id="IPR042150">
    <property type="entry name" value="MmRce1-like"/>
</dbReference>
<proteinExistence type="predicted"/>
<dbReference type="RefSeq" id="WP_273602297.1">
    <property type="nucleotide sequence ID" value="NZ_JAQQXT010000019.1"/>
</dbReference>
<keyword evidence="1" id="KW-1133">Transmembrane helix</keyword>
<feature type="transmembrane region" description="Helical" evidence="1">
    <location>
        <begin position="116"/>
        <end position="136"/>
    </location>
</feature>
<comment type="caution">
    <text evidence="3">The sequence shown here is derived from an EMBL/GenBank/DDBJ whole genome shotgun (WGS) entry which is preliminary data.</text>
</comment>
<protein>
    <submittedName>
        <fullName evidence="3">CPBP family intramembrane metalloprotease</fullName>
    </submittedName>
</protein>
<dbReference type="PANTHER" id="PTHR35797">
    <property type="entry name" value="PROTEASE-RELATED"/>
    <property type="match status" value="1"/>
</dbReference>
<keyword evidence="1" id="KW-0472">Membrane</keyword>
<dbReference type="GO" id="GO:0008237">
    <property type="term" value="F:metallopeptidase activity"/>
    <property type="evidence" value="ECO:0007669"/>
    <property type="project" value="UniProtKB-KW"/>
</dbReference>
<evidence type="ECO:0000313" key="3">
    <source>
        <dbReference type="EMBL" id="MDC8774271.1"/>
    </source>
</evidence>
<dbReference type="Proteomes" id="UP001221189">
    <property type="component" value="Unassembled WGS sequence"/>
</dbReference>
<keyword evidence="3" id="KW-0482">Metalloprotease</keyword>
<dbReference type="InterPro" id="IPR003675">
    <property type="entry name" value="Rce1/LyrA-like_dom"/>
</dbReference>
<keyword evidence="1" id="KW-0812">Transmembrane</keyword>
<feature type="transmembrane region" description="Helical" evidence="1">
    <location>
        <begin position="38"/>
        <end position="60"/>
    </location>
</feature>
<gene>
    <name evidence="3" type="ORF">PRZ03_22130</name>
</gene>
<evidence type="ECO:0000313" key="4">
    <source>
        <dbReference type="Proteomes" id="UP001221189"/>
    </source>
</evidence>
<dbReference type="PANTHER" id="PTHR35797:SF1">
    <property type="entry name" value="PROTEASE"/>
    <property type="match status" value="1"/>
</dbReference>
<keyword evidence="4" id="KW-1185">Reference proteome</keyword>
<evidence type="ECO:0000259" key="2">
    <source>
        <dbReference type="Pfam" id="PF02517"/>
    </source>
</evidence>
<feature type="transmembrane region" description="Helical" evidence="1">
    <location>
        <begin position="216"/>
        <end position="237"/>
    </location>
</feature>
<feature type="transmembrane region" description="Helical" evidence="1">
    <location>
        <begin position="243"/>
        <end position="266"/>
    </location>
</feature>
<sequence>MNRSGAKQQLPLLPLLFGALAIGAGLLGRLVLDQGQVIAPSGTTGMLLWILAPALLGFVFRRRDAATRRPAQGGYFAWHGRSASAAAVAALAAVLAVGLVIAIGLAWGSLMLRPKPLALAQLLPSALGIALFAFLEESGWRGYLMPSLLARTSYLRVLLLGALIWFAWHLPYLDLLTAAYSSESLRTLAPRLLLGVLAMQWLYIELFLRWPSIWPAFALHASMNISAQLALAGGLALSGPQAWLFSPSADGLLVMALCTAIGGGLYRARMRNAKVACPE</sequence>
<organism evidence="3 4">
    <name type="scientific">Roseateles albus</name>
    <dbReference type="NCBI Taxonomy" id="2987525"/>
    <lineage>
        <taxon>Bacteria</taxon>
        <taxon>Pseudomonadati</taxon>
        <taxon>Pseudomonadota</taxon>
        <taxon>Betaproteobacteria</taxon>
        <taxon>Burkholderiales</taxon>
        <taxon>Sphaerotilaceae</taxon>
        <taxon>Roseateles</taxon>
    </lineage>
</organism>
<keyword evidence="3" id="KW-0378">Hydrolase</keyword>
<name>A0ABT5KN42_9BURK</name>
<evidence type="ECO:0000256" key="1">
    <source>
        <dbReference type="SAM" id="Phobius"/>
    </source>
</evidence>
<reference evidence="3 4" key="1">
    <citation type="submission" date="2022-10" db="EMBL/GenBank/DDBJ databases">
        <title>Paucibacter sp. hw1 Genome sequencing.</title>
        <authorList>
            <person name="Park S."/>
        </authorList>
    </citation>
    <scope>NUCLEOTIDE SEQUENCE [LARGE SCALE GENOMIC DNA]</scope>
    <source>
        <strain evidence="4">hw1</strain>
    </source>
</reference>
<keyword evidence="3" id="KW-0645">Protease</keyword>
<feature type="transmembrane region" description="Helical" evidence="1">
    <location>
        <begin position="188"/>
        <end position="204"/>
    </location>
</feature>
<dbReference type="Pfam" id="PF02517">
    <property type="entry name" value="Rce1-like"/>
    <property type="match status" value="1"/>
</dbReference>
<feature type="transmembrane region" description="Helical" evidence="1">
    <location>
        <begin position="148"/>
        <end position="168"/>
    </location>
</feature>
<feature type="domain" description="CAAX prenyl protease 2/Lysostaphin resistance protein A-like" evidence="2">
    <location>
        <begin position="123"/>
        <end position="225"/>
    </location>
</feature>